<keyword evidence="5 8" id="KW-0812">Transmembrane</keyword>
<dbReference type="Proteomes" id="UP000306808">
    <property type="component" value="Unassembled WGS sequence"/>
</dbReference>
<keyword evidence="3" id="KW-0813">Transport</keyword>
<comment type="subcellular location">
    <subcellularLocation>
        <location evidence="1">Cell membrane</location>
        <topology evidence="1">Multi-pass membrane protein</topology>
    </subcellularLocation>
</comment>
<dbReference type="Pfam" id="PF01594">
    <property type="entry name" value="AI-2E_transport"/>
    <property type="match status" value="1"/>
</dbReference>
<evidence type="ECO:0000256" key="2">
    <source>
        <dbReference type="ARBA" id="ARBA00009773"/>
    </source>
</evidence>
<evidence type="ECO:0000256" key="6">
    <source>
        <dbReference type="ARBA" id="ARBA00022989"/>
    </source>
</evidence>
<reference evidence="9 10" key="1">
    <citation type="submission" date="2019-04" db="EMBL/GenBank/DDBJ databases">
        <title>Sphingobacterium olei sp. nov., isolated from oil-contaminated soil.</title>
        <authorList>
            <person name="Liu B."/>
        </authorList>
    </citation>
    <scope>NUCLEOTIDE SEQUENCE [LARGE SCALE GENOMIC DNA]</scope>
    <source>
        <strain evidence="9 10">HAL-9</strain>
    </source>
</reference>
<evidence type="ECO:0000256" key="4">
    <source>
        <dbReference type="ARBA" id="ARBA00022475"/>
    </source>
</evidence>
<dbReference type="PANTHER" id="PTHR21716:SF53">
    <property type="entry name" value="PERMEASE PERM-RELATED"/>
    <property type="match status" value="1"/>
</dbReference>
<feature type="transmembrane region" description="Helical" evidence="8">
    <location>
        <begin position="7"/>
        <end position="23"/>
    </location>
</feature>
<organism evidence="9 10">
    <name type="scientific">Sphingobacterium olei</name>
    <dbReference type="NCBI Taxonomy" id="2571155"/>
    <lineage>
        <taxon>Bacteria</taxon>
        <taxon>Pseudomonadati</taxon>
        <taxon>Bacteroidota</taxon>
        <taxon>Sphingobacteriia</taxon>
        <taxon>Sphingobacteriales</taxon>
        <taxon>Sphingobacteriaceae</taxon>
        <taxon>Sphingobacterium</taxon>
    </lineage>
</organism>
<dbReference type="GO" id="GO:0005886">
    <property type="term" value="C:plasma membrane"/>
    <property type="evidence" value="ECO:0007669"/>
    <property type="project" value="UniProtKB-SubCell"/>
</dbReference>
<evidence type="ECO:0000256" key="5">
    <source>
        <dbReference type="ARBA" id="ARBA00022692"/>
    </source>
</evidence>
<evidence type="ECO:0000313" key="10">
    <source>
        <dbReference type="Proteomes" id="UP000306808"/>
    </source>
</evidence>
<sequence length="356" mass="39302">MKSLQRAILILLLFTLSVVMLYFGKSFLVPLVLAAVLAMLLTKICRKLETLNIQRGVAAFVSVLLFLAALAIIVALLGWQLSSFTDNLAELKQRVLEFVEKFRDWLHENIGIDRKQQENIATSQGDSSVGAGDMLMSFATGTLSIAVDMVLVTVYIFLLLLYRGRIKNFILMLVNTAYREKATLILQKSSDVAQQYLEGLSKMIVMLWIMYGIGFSALGVENALFFAVLCGLLEIVPFVGNLLGTSFTILAVAAQGGDSRIIIGVIAVYMLVQFIQTYILEPLVVGSQVRINPLFTIIALVAGELIWGIAGMVLAIPLVGVMRIVFDHIPHLKPYAYLIGSDQKKGKSLLEKIKRK</sequence>
<evidence type="ECO:0000256" key="7">
    <source>
        <dbReference type="ARBA" id="ARBA00023136"/>
    </source>
</evidence>
<keyword evidence="7 8" id="KW-0472">Membrane</keyword>
<dbReference type="AlphaFoldDB" id="A0A4U0NC96"/>
<accession>A0A4U0NC96</accession>
<feature type="transmembrane region" description="Helical" evidence="8">
    <location>
        <begin position="205"/>
        <end position="229"/>
    </location>
</feature>
<gene>
    <name evidence="9" type="ORF">FAZ15_20160</name>
</gene>
<feature type="transmembrane region" description="Helical" evidence="8">
    <location>
        <begin position="143"/>
        <end position="162"/>
    </location>
</feature>
<feature type="transmembrane region" description="Helical" evidence="8">
    <location>
        <begin position="291"/>
        <end position="316"/>
    </location>
</feature>
<feature type="transmembrane region" description="Helical" evidence="8">
    <location>
        <begin position="261"/>
        <end position="279"/>
    </location>
</feature>
<feature type="transmembrane region" description="Helical" evidence="8">
    <location>
        <begin position="29"/>
        <end position="45"/>
    </location>
</feature>
<dbReference type="InterPro" id="IPR002549">
    <property type="entry name" value="AI-2E-like"/>
</dbReference>
<proteinExistence type="inferred from homology"/>
<keyword evidence="10" id="KW-1185">Reference proteome</keyword>
<dbReference type="OrthoDB" id="9793390at2"/>
<name>A0A4U0NC96_9SPHI</name>
<dbReference type="EMBL" id="SUME01000011">
    <property type="protein sequence ID" value="TJZ51540.1"/>
    <property type="molecule type" value="Genomic_DNA"/>
</dbReference>
<feature type="transmembrane region" description="Helical" evidence="8">
    <location>
        <begin position="57"/>
        <end position="79"/>
    </location>
</feature>
<protein>
    <submittedName>
        <fullName evidence="9">AI-2E family transporter</fullName>
    </submittedName>
</protein>
<feature type="transmembrane region" description="Helical" evidence="8">
    <location>
        <begin position="235"/>
        <end position="254"/>
    </location>
</feature>
<comment type="caution">
    <text evidence="9">The sequence shown here is derived from an EMBL/GenBank/DDBJ whole genome shotgun (WGS) entry which is preliminary data.</text>
</comment>
<evidence type="ECO:0000256" key="8">
    <source>
        <dbReference type="SAM" id="Phobius"/>
    </source>
</evidence>
<evidence type="ECO:0000313" key="9">
    <source>
        <dbReference type="EMBL" id="TJZ51540.1"/>
    </source>
</evidence>
<comment type="similarity">
    <text evidence="2">Belongs to the autoinducer-2 exporter (AI-2E) (TC 2.A.86) family.</text>
</comment>
<evidence type="ECO:0000256" key="1">
    <source>
        <dbReference type="ARBA" id="ARBA00004651"/>
    </source>
</evidence>
<keyword evidence="6 8" id="KW-1133">Transmembrane helix</keyword>
<evidence type="ECO:0000256" key="3">
    <source>
        <dbReference type="ARBA" id="ARBA00022448"/>
    </source>
</evidence>
<keyword evidence="4" id="KW-1003">Cell membrane</keyword>
<dbReference type="PANTHER" id="PTHR21716">
    <property type="entry name" value="TRANSMEMBRANE PROTEIN"/>
    <property type="match status" value="1"/>
</dbReference>